<dbReference type="EMBL" id="BMAU01021338">
    <property type="protein sequence ID" value="GFY16163.1"/>
    <property type="molecule type" value="Genomic_DNA"/>
</dbReference>
<evidence type="ECO:0000313" key="1">
    <source>
        <dbReference type="EMBL" id="GFY16163.1"/>
    </source>
</evidence>
<proteinExistence type="predicted"/>
<dbReference type="AlphaFoldDB" id="A0A8X6VPG0"/>
<gene>
    <name evidence="1" type="ORF">TNCV_2348081</name>
</gene>
<sequence length="211" mass="23494">MVRRQSSGESRFCLQHQDCCIRVRWHHGKDKHASRRAFTGISDSRVSMSINPNRSATRGTWVILGVELPPKSAHGPHLISVLFMPNTHAGPSGMKWCQISRPRSCQLSITPPLILKSILPKRQCSGLDRPRLLLPKSGLTDNAAFKDILSASLAQGLPETIEYQEQFHIIRAQAPPSVEESVRQNYIVSIDIHVYDATHKVVSAPGNVCVY</sequence>
<organism evidence="1 2">
    <name type="scientific">Trichonephila clavipes</name>
    <name type="common">Golden silk orbweaver</name>
    <name type="synonym">Nephila clavipes</name>
    <dbReference type="NCBI Taxonomy" id="2585209"/>
    <lineage>
        <taxon>Eukaryota</taxon>
        <taxon>Metazoa</taxon>
        <taxon>Ecdysozoa</taxon>
        <taxon>Arthropoda</taxon>
        <taxon>Chelicerata</taxon>
        <taxon>Arachnida</taxon>
        <taxon>Araneae</taxon>
        <taxon>Araneomorphae</taxon>
        <taxon>Entelegynae</taxon>
        <taxon>Araneoidea</taxon>
        <taxon>Nephilidae</taxon>
        <taxon>Trichonephila</taxon>
    </lineage>
</organism>
<comment type="caution">
    <text evidence="1">The sequence shown here is derived from an EMBL/GenBank/DDBJ whole genome shotgun (WGS) entry which is preliminary data.</text>
</comment>
<reference evidence="1" key="1">
    <citation type="submission" date="2020-08" db="EMBL/GenBank/DDBJ databases">
        <title>Multicomponent nature underlies the extraordinary mechanical properties of spider dragline silk.</title>
        <authorList>
            <person name="Kono N."/>
            <person name="Nakamura H."/>
            <person name="Mori M."/>
            <person name="Yoshida Y."/>
            <person name="Ohtoshi R."/>
            <person name="Malay A.D."/>
            <person name="Moran D.A.P."/>
            <person name="Tomita M."/>
            <person name="Numata K."/>
            <person name="Arakawa K."/>
        </authorList>
    </citation>
    <scope>NUCLEOTIDE SEQUENCE</scope>
</reference>
<protein>
    <submittedName>
        <fullName evidence="1">Uncharacterized protein</fullName>
    </submittedName>
</protein>
<accession>A0A8X6VPG0</accession>
<dbReference type="Proteomes" id="UP000887159">
    <property type="component" value="Unassembled WGS sequence"/>
</dbReference>
<keyword evidence="2" id="KW-1185">Reference proteome</keyword>
<name>A0A8X6VPG0_TRICX</name>
<evidence type="ECO:0000313" key="2">
    <source>
        <dbReference type="Proteomes" id="UP000887159"/>
    </source>
</evidence>